<proteinExistence type="predicted"/>
<dbReference type="CDD" id="cd07713">
    <property type="entry name" value="DHPS-like_MBL-fold"/>
    <property type="match status" value="1"/>
</dbReference>
<evidence type="ECO:0000259" key="1">
    <source>
        <dbReference type="SMART" id="SM00849"/>
    </source>
</evidence>
<reference evidence="2 3" key="1">
    <citation type="submission" date="2021-06" db="EMBL/GenBank/DDBJ databases">
        <title>Gemonas diversity in paddy soil.</title>
        <authorList>
            <person name="Liu G."/>
        </authorList>
    </citation>
    <scope>NUCLEOTIDE SEQUENCE [LARGE SCALE GENOMIC DNA]</scope>
    <source>
        <strain evidence="2 3">RG10</strain>
    </source>
</reference>
<gene>
    <name evidence="2" type="ORF">KP004_18400</name>
</gene>
<dbReference type="InterPro" id="IPR001279">
    <property type="entry name" value="Metallo-B-lactamas"/>
</dbReference>
<dbReference type="PANTHER" id="PTHR13754:SF13">
    <property type="entry name" value="METALLO-BETA-LACTAMASE SUPERFAMILY PROTEIN (AFU_ORTHOLOGUE AFUA_3G07630)"/>
    <property type="match status" value="1"/>
</dbReference>
<name>A0ABX8J7R5_9BACT</name>
<evidence type="ECO:0000313" key="3">
    <source>
        <dbReference type="Proteomes" id="UP000683557"/>
    </source>
</evidence>
<sequence length="276" mass="29524">MICRIKVLCDNSAGSISGTLGEHGFAALVQAGDQSLLFDTGGGHTLLHNAQRMNIDLKSVDQVVLSHGHYDHAGGLWPLLQAAGPKRVLAHPEIFTRRYVLREGSARSVGVPYSEEFLTGLGASFSYSDAFREVVPGVFLTGEVPRRTGYEEGDAGLFCDEAGCHRDQVPDDQSLVIVTEKGLLLLLGCCHAGVVNTLELAREKTGVEQVYGVMGGCHLAFSSQPQIDATIKALKRYGLKKICPGHCTGFHAAARLAAAFPGGFKPMQVGYVLEVD</sequence>
<dbReference type="RefSeq" id="WP_216799858.1">
    <property type="nucleotide sequence ID" value="NZ_CP076723.1"/>
</dbReference>
<dbReference type="EMBL" id="CP076723">
    <property type="protein sequence ID" value="QWV93112.1"/>
    <property type="molecule type" value="Genomic_DNA"/>
</dbReference>
<dbReference type="SMART" id="SM00849">
    <property type="entry name" value="Lactamase_B"/>
    <property type="match status" value="1"/>
</dbReference>
<dbReference type="PANTHER" id="PTHR13754">
    <property type="entry name" value="METALLO-BETA-LACTAMASE SUPERFAMILY PROTEIN"/>
    <property type="match status" value="1"/>
</dbReference>
<feature type="domain" description="Metallo-beta-lactamase" evidence="1">
    <location>
        <begin position="23"/>
        <end position="246"/>
    </location>
</feature>
<protein>
    <submittedName>
        <fullName evidence="2">MBL fold metallo-hydrolase</fullName>
    </submittedName>
</protein>
<evidence type="ECO:0000313" key="2">
    <source>
        <dbReference type="EMBL" id="QWV93112.1"/>
    </source>
</evidence>
<dbReference type="InterPro" id="IPR052926">
    <property type="entry name" value="Metallo-beta-lactamase_dom"/>
</dbReference>
<accession>A0ABX8J7R5</accession>
<dbReference type="Proteomes" id="UP000683557">
    <property type="component" value="Chromosome"/>
</dbReference>
<organism evidence="2 3">
    <name type="scientific">Geomonas oryzisoli</name>
    <dbReference type="NCBI Taxonomy" id="2847992"/>
    <lineage>
        <taxon>Bacteria</taxon>
        <taxon>Pseudomonadati</taxon>
        <taxon>Thermodesulfobacteriota</taxon>
        <taxon>Desulfuromonadia</taxon>
        <taxon>Geobacterales</taxon>
        <taxon>Geobacteraceae</taxon>
        <taxon>Geomonas</taxon>
    </lineage>
</organism>
<dbReference type="Pfam" id="PF00753">
    <property type="entry name" value="Lactamase_B"/>
    <property type="match status" value="1"/>
</dbReference>
<keyword evidence="3" id="KW-1185">Reference proteome</keyword>
<dbReference type="InterPro" id="IPR041712">
    <property type="entry name" value="DHPS-like_MBL-fold"/>
</dbReference>